<dbReference type="PANTHER" id="PTHR46360">
    <property type="entry name" value="DISKS LARGE HOMOLOG 5"/>
    <property type="match status" value="1"/>
</dbReference>
<proteinExistence type="predicted"/>
<comment type="caution">
    <text evidence="2">The sequence shown here is derived from an EMBL/GenBank/DDBJ whole genome shotgun (WGS) entry which is preliminary data.</text>
</comment>
<keyword evidence="3" id="KW-1185">Reference proteome</keyword>
<dbReference type="Gene3D" id="1.10.533.10">
    <property type="entry name" value="Death Domain, Fas"/>
    <property type="match status" value="1"/>
</dbReference>
<evidence type="ECO:0000259" key="1">
    <source>
        <dbReference type="PROSITE" id="PS50209"/>
    </source>
</evidence>
<feature type="domain" description="CARD" evidence="1">
    <location>
        <begin position="54"/>
        <end position="142"/>
    </location>
</feature>
<reference evidence="2 3" key="1">
    <citation type="submission" date="2022-12" db="EMBL/GenBank/DDBJ databases">
        <title>Chromosome-level genome of Tegillarca granosa.</title>
        <authorList>
            <person name="Kim J."/>
        </authorList>
    </citation>
    <scope>NUCLEOTIDE SEQUENCE [LARGE SCALE GENOMIC DNA]</scope>
    <source>
        <strain evidence="2">Teg-2019</strain>
        <tissue evidence="2">Adductor muscle</tissue>
    </source>
</reference>
<accession>A0ABQ9FNL5</accession>
<dbReference type="PANTHER" id="PTHR46360:SF1">
    <property type="entry name" value="DISKS LARGE HOMOLOG 5"/>
    <property type="match status" value="1"/>
</dbReference>
<organism evidence="2 3">
    <name type="scientific">Tegillarca granosa</name>
    <name type="common">Malaysian cockle</name>
    <name type="synonym">Anadara granosa</name>
    <dbReference type="NCBI Taxonomy" id="220873"/>
    <lineage>
        <taxon>Eukaryota</taxon>
        <taxon>Metazoa</taxon>
        <taxon>Spiralia</taxon>
        <taxon>Lophotrochozoa</taxon>
        <taxon>Mollusca</taxon>
        <taxon>Bivalvia</taxon>
        <taxon>Autobranchia</taxon>
        <taxon>Pteriomorphia</taxon>
        <taxon>Arcoida</taxon>
        <taxon>Arcoidea</taxon>
        <taxon>Arcidae</taxon>
        <taxon>Tegillarca</taxon>
    </lineage>
</organism>
<dbReference type="PROSITE" id="PS50209">
    <property type="entry name" value="CARD"/>
    <property type="match status" value="1"/>
</dbReference>
<dbReference type="InterPro" id="IPR001315">
    <property type="entry name" value="CARD"/>
</dbReference>
<evidence type="ECO:0000313" key="3">
    <source>
        <dbReference type="Proteomes" id="UP001217089"/>
    </source>
</evidence>
<protein>
    <recommendedName>
        <fullName evidence="1">CARD domain-containing protein</fullName>
    </recommendedName>
</protein>
<name>A0ABQ9FNL5_TEGGR</name>
<evidence type="ECO:0000313" key="2">
    <source>
        <dbReference type="EMBL" id="KAJ8318862.1"/>
    </source>
</evidence>
<dbReference type="CDD" id="cd01671">
    <property type="entry name" value="CARD"/>
    <property type="match status" value="1"/>
</dbReference>
<dbReference type="Pfam" id="PF00619">
    <property type="entry name" value="CARD"/>
    <property type="match status" value="1"/>
</dbReference>
<dbReference type="Proteomes" id="UP001217089">
    <property type="component" value="Unassembled WGS sequence"/>
</dbReference>
<dbReference type="InterPro" id="IPR053004">
    <property type="entry name" value="MAGUK_Signaling_Regulators"/>
</dbReference>
<dbReference type="InterPro" id="IPR011029">
    <property type="entry name" value="DEATH-like_dom_sf"/>
</dbReference>
<sequence length="227" mass="26206">MSTRKCSVRFVSVRDRYPSKQSSWPPIRSANKVSVFTIFSLNDLTTLSFSPGHMETKYKELLQIHRSKFVNSIEVERLFPILKEKTILHQDDIEEINKHSGSSRVEKLLDILTQKSNSAFQSLCFALESTYPHLLTVMFLGSNNTRSIESKLKDSVDEYKTFIVNLFGIMVFEGKFALKRLNRYIQMYVYNTVIINCELASQVIPGGCIYKYLRTKSDTNNSEFTIL</sequence>
<dbReference type="SUPFAM" id="SSF47986">
    <property type="entry name" value="DEATH domain"/>
    <property type="match status" value="1"/>
</dbReference>
<dbReference type="EMBL" id="JARBDR010000214">
    <property type="protein sequence ID" value="KAJ8318862.1"/>
    <property type="molecule type" value="Genomic_DNA"/>
</dbReference>
<gene>
    <name evidence="2" type="ORF">KUTeg_003953</name>
</gene>